<dbReference type="GO" id="GO:0008721">
    <property type="term" value="F:D-serine ammonia-lyase activity"/>
    <property type="evidence" value="ECO:0007669"/>
    <property type="project" value="TreeGrafter"/>
</dbReference>
<dbReference type="GO" id="GO:0036088">
    <property type="term" value="P:D-serine catabolic process"/>
    <property type="evidence" value="ECO:0007669"/>
    <property type="project" value="TreeGrafter"/>
</dbReference>
<dbReference type="PANTHER" id="PTHR28004:SF2">
    <property type="entry name" value="D-SERINE DEHYDRATASE"/>
    <property type="match status" value="1"/>
</dbReference>
<dbReference type="InterPro" id="IPR051466">
    <property type="entry name" value="D-amino_acid_metab_enzyme"/>
</dbReference>
<dbReference type="Pfam" id="PF01168">
    <property type="entry name" value="Ala_racemase_N"/>
    <property type="match status" value="1"/>
</dbReference>
<evidence type="ECO:0000313" key="5">
    <source>
        <dbReference type="Proteomes" id="UP000500791"/>
    </source>
</evidence>
<dbReference type="Gene3D" id="3.20.20.10">
    <property type="entry name" value="Alanine racemase"/>
    <property type="match status" value="1"/>
</dbReference>
<dbReference type="KEGG" id="mon:G8E03_01825"/>
<comment type="similarity">
    <text evidence="1">Belongs to the DSD1 family.</text>
</comment>
<dbReference type="SMART" id="SM01119">
    <property type="entry name" value="D-ser_dehydrat"/>
    <property type="match status" value="1"/>
</dbReference>
<reference evidence="4 5" key="1">
    <citation type="submission" date="2020-03" db="EMBL/GenBank/DDBJ databases">
        <title>Complete genome sequence of Monaibacterium sp. ALG8 with diverse plasmids.</title>
        <authorList>
            <person name="Sun C."/>
        </authorList>
    </citation>
    <scope>NUCLEOTIDE SEQUENCE [LARGE SCALE GENOMIC DNA]</scope>
    <source>
        <strain evidence="4 5">ALG8</strain>
    </source>
</reference>
<dbReference type="Gene3D" id="2.40.37.20">
    <property type="entry name" value="D-serine dehydratase-like domain"/>
    <property type="match status" value="1"/>
</dbReference>
<protein>
    <submittedName>
        <fullName evidence="4">DSD1 family PLP-dependent enzyme</fullName>
    </submittedName>
</protein>
<dbReference type="SUPFAM" id="SSF51419">
    <property type="entry name" value="PLP-binding barrel"/>
    <property type="match status" value="1"/>
</dbReference>
<dbReference type="Proteomes" id="UP000500791">
    <property type="component" value="Chromosome"/>
</dbReference>
<dbReference type="CDD" id="cd06819">
    <property type="entry name" value="PLPDE_III_LS_D-TA"/>
    <property type="match status" value="1"/>
</dbReference>
<dbReference type="AlphaFoldDB" id="A0A6G7VPX0"/>
<proteinExistence type="inferred from homology"/>
<evidence type="ECO:0000313" key="4">
    <source>
        <dbReference type="EMBL" id="QIK41970.1"/>
    </source>
</evidence>
<dbReference type="InterPro" id="IPR026956">
    <property type="entry name" value="D-ser_dehydrat-like_dom"/>
</dbReference>
<evidence type="ECO:0000259" key="3">
    <source>
        <dbReference type="SMART" id="SM01119"/>
    </source>
</evidence>
<dbReference type="PANTHER" id="PTHR28004">
    <property type="entry name" value="ZGC:162816-RELATED"/>
    <property type="match status" value="1"/>
</dbReference>
<dbReference type="InterPro" id="IPR029066">
    <property type="entry name" value="PLP-binding_barrel"/>
</dbReference>
<accession>A0A6G7VPX0</accession>
<organism evidence="4 5">
    <name type="scientific">Pontivivens nitratireducens</name>
    <dbReference type="NCBI Taxonomy" id="2758038"/>
    <lineage>
        <taxon>Bacteria</taxon>
        <taxon>Pseudomonadati</taxon>
        <taxon>Pseudomonadota</taxon>
        <taxon>Alphaproteobacteria</taxon>
        <taxon>Rhodobacterales</taxon>
        <taxon>Paracoccaceae</taxon>
        <taxon>Pontivivens</taxon>
    </lineage>
</organism>
<name>A0A6G7VPX0_9RHOB</name>
<evidence type="ECO:0000256" key="1">
    <source>
        <dbReference type="ARBA" id="ARBA00005323"/>
    </source>
</evidence>
<keyword evidence="2" id="KW-0456">Lyase</keyword>
<dbReference type="InterPro" id="IPR001608">
    <property type="entry name" value="Ala_racemase_N"/>
</dbReference>
<keyword evidence="5" id="KW-1185">Reference proteome</keyword>
<evidence type="ECO:0000256" key="2">
    <source>
        <dbReference type="ARBA" id="ARBA00023239"/>
    </source>
</evidence>
<dbReference type="EMBL" id="CP049811">
    <property type="protein sequence ID" value="QIK41970.1"/>
    <property type="molecule type" value="Genomic_DNA"/>
</dbReference>
<gene>
    <name evidence="4" type="ORF">G8E03_01825</name>
</gene>
<sequence>MAEADVQTPALIVDLDAFDHNLKVMRGIAAASGLRLRVHSKTHKSADIAQAQMSRGGAVGICCQKVSEAEAMVRAGLHAGPHTGLRDIMVSNQVRGAARVARLAKLAGQADMSVCVDDVEGVAELSRACHSAGTQLTVLVEIEVGQKRCGVQPHDAARLAGAILAAPNLHFGGLQAYNGAAQHQTLETERAEMMGNVTAAVREALAALTTAGIHCPCVTGAGSGSYPAEASSGLYTELQCGSYIFMDADYRARGGPGVEPFRHALFVLSEVMSTAVPGRATCDAGLKSMSMESGVPTVWGRTDVSYDQPSDEHGGLADPLNMLRVGDQLRLVPGHCDPTCNLHDWHVGIRDGRVECLWPVTARGKLW</sequence>
<dbReference type="InterPro" id="IPR042208">
    <property type="entry name" value="D-ser_dehydrat-like_sf"/>
</dbReference>
<feature type="domain" description="D-serine dehydratase-like" evidence="3">
    <location>
        <begin position="264"/>
        <end position="350"/>
    </location>
</feature>
<dbReference type="Pfam" id="PF14031">
    <property type="entry name" value="D-ser_dehydrat"/>
    <property type="match status" value="1"/>
</dbReference>